<keyword evidence="2" id="KW-1185">Reference proteome</keyword>
<protein>
    <submittedName>
        <fullName evidence="1">Uncharacterized protein</fullName>
    </submittedName>
</protein>
<dbReference type="Proteomes" id="UP000232062">
    <property type="component" value="Unassembled WGS sequence"/>
</dbReference>
<gene>
    <name evidence="1" type="ORF">PRCB_08780</name>
</gene>
<sequence length="113" mass="12743">MRRVSCAGSNKGLIQHTEAKFIIAEVGIRNIPSYHFVRKLSANTLVVSIMKKINSLKEMFIKQQCIHCGVARGWLARWLSDDASLCDECLHNLQHASRQACRHDPTQLNKKAG</sequence>
<dbReference type="EMBL" id="PIQI01000011">
    <property type="protein sequence ID" value="PJZ06792.1"/>
    <property type="molecule type" value="Genomic_DNA"/>
</dbReference>
<proteinExistence type="predicted"/>
<evidence type="ECO:0000313" key="1">
    <source>
        <dbReference type="EMBL" id="PJZ06792.1"/>
    </source>
</evidence>
<name>A0A2M9WGV4_9GAMM</name>
<dbReference type="AlphaFoldDB" id="A0A2M9WGV4"/>
<accession>A0A2M9WGV4</accession>
<comment type="caution">
    <text evidence="1">The sequence shown here is derived from an EMBL/GenBank/DDBJ whole genome shotgun (WGS) entry which is preliminary data.</text>
</comment>
<reference evidence="1 2" key="1">
    <citation type="submission" date="2017-11" db="EMBL/GenBank/DDBJ databases">
        <title>The genome sequence of Pantoea rodasii DSM 26611.</title>
        <authorList>
            <person name="Gao J."/>
            <person name="Mao X."/>
            <person name="Sun J."/>
        </authorList>
    </citation>
    <scope>NUCLEOTIDE SEQUENCE [LARGE SCALE GENOMIC DNA]</scope>
    <source>
        <strain evidence="1 2">DSM 26611</strain>
    </source>
</reference>
<evidence type="ECO:0000313" key="2">
    <source>
        <dbReference type="Proteomes" id="UP000232062"/>
    </source>
</evidence>
<organism evidence="1 2">
    <name type="scientific">Pantoea rodasii</name>
    <dbReference type="NCBI Taxonomy" id="1076549"/>
    <lineage>
        <taxon>Bacteria</taxon>
        <taxon>Pseudomonadati</taxon>
        <taxon>Pseudomonadota</taxon>
        <taxon>Gammaproteobacteria</taxon>
        <taxon>Enterobacterales</taxon>
        <taxon>Erwiniaceae</taxon>
        <taxon>Pantoea</taxon>
    </lineage>
</organism>